<reference evidence="2" key="1">
    <citation type="submission" date="2022-11" db="UniProtKB">
        <authorList>
            <consortium name="WormBaseParasite"/>
        </authorList>
    </citation>
    <scope>IDENTIFICATION</scope>
</reference>
<accession>A0A915JAG9</accession>
<organism evidence="1 2">
    <name type="scientific">Romanomermis culicivorax</name>
    <name type="common">Nematode worm</name>
    <dbReference type="NCBI Taxonomy" id="13658"/>
    <lineage>
        <taxon>Eukaryota</taxon>
        <taxon>Metazoa</taxon>
        <taxon>Ecdysozoa</taxon>
        <taxon>Nematoda</taxon>
        <taxon>Enoplea</taxon>
        <taxon>Dorylaimia</taxon>
        <taxon>Mermithida</taxon>
        <taxon>Mermithoidea</taxon>
        <taxon>Mermithidae</taxon>
        <taxon>Romanomermis</taxon>
    </lineage>
</organism>
<sequence>MPITTDPLTMRHVGSAIMLASYCIPMMMTTVEQPPAAVMALPAPPAHFAAHETLPGIPMDLAMEVIDQLESMNLLDLSLSITDVMRTTWSVHLANKYPYLLWVLLNEPSHIKALMAPDVVLSAPAVLR</sequence>
<protein>
    <submittedName>
        <fullName evidence="2">Uncharacterized protein</fullName>
    </submittedName>
</protein>
<keyword evidence="1" id="KW-1185">Reference proteome</keyword>
<evidence type="ECO:0000313" key="1">
    <source>
        <dbReference type="Proteomes" id="UP000887565"/>
    </source>
</evidence>
<dbReference type="AlphaFoldDB" id="A0A915JAG9"/>
<dbReference type="WBParaSite" id="nRc.2.0.1.t23483-RA">
    <property type="protein sequence ID" value="nRc.2.0.1.t23483-RA"/>
    <property type="gene ID" value="nRc.2.0.1.g23483"/>
</dbReference>
<evidence type="ECO:0000313" key="2">
    <source>
        <dbReference type="WBParaSite" id="nRc.2.0.1.t23483-RA"/>
    </source>
</evidence>
<dbReference type="Proteomes" id="UP000887565">
    <property type="component" value="Unplaced"/>
</dbReference>
<name>A0A915JAG9_ROMCU</name>
<proteinExistence type="predicted"/>